<gene>
    <name evidence="8" type="primary">flgB</name>
    <name evidence="8" type="ORF">ACFOU2_03390</name>
</gene>
<evidence type="ECO:0000313" key="8">
    <source>
        <dbReference type="EMBL" id="MFC3882579.1"/>
    </source>
</evidence>
<evidence type="ECO:0000313" key="9">
    <source>
        <dbReference type="Proteomes" id="UP001595752"/>
    </source>
</evidence>
<comment type="caution">
    <text evidence="8">The sequence shown here is derived from an EMBL/GenBank/DDBJ whole genome shotgun (WGS) entry which is preliminary data.</text>
</comment>
<dbReference type="InterPro" id="IPR006300">
    <property type="entry name" value="FlgB"/>
</dbReference>
<evidence type="ECO:0000256" key="6">
    <source>
        <dbReference type="PIRNR" id="PIRNR002889"/>
    </source>
</evidence>
<evidence type="ECO:0000256" key="2">
    <source>
        <dbReference type="ARBA" id="ARBA00009677"/>
    </source>
</evidence>
<evidence type="ECO:0000256" key="1">
    <source>
        <dbReference type="ARBA" id="ARBA00004117"/>
    </source>
</evidence>
<organism evidence="8 9">
    <name type="scientific">Bacillus songklensis</name>
    <dbReference type="NCBI Taxonomy" id="1069116"/>
    <lineage>
        <taxon>Bacteria</taxon>
        <taxon>Bacillati</taxon>
        <taxon>Bacillota</taxon>
        <taxon>Bacilli</taxon>
        <taxon>Bacillales</taxon>
        <taxon>Bacillaceae</taxon>
        <taxon>Bacillus</taxon>
    </lineage>
</organism>
<protein>
    <recommendedName>
        <fullName evidence="3 6">Flagellar basal body rod protein FlgB</fullName>
    </recommendedName>
</protein>
<dbReference type="PIRSF" id="PIRSF002889">
    <property type="entry name" value="Rod_FlgB"/>
    <property type="match status" value="1"/>
</dbReference>
<keyword evidence="8" id="KW-0282">Flagellum</keyword>
<dbReference type="Proteomes" id="UP001595752">
    <property type="component" value="Unassembled WGS sequence"/>
</dbReference>
<feature type="domain" description="Flagellar basal body rod protein N-terminal" evidence="7">
    <location>
        <begin position="9"/>
        <end position="38"/>
    </location>
</feature>
<dbReference type="PANTHER" id="PTHR30435:SF12">
    <property type="entry name" value="FLAGELLAR BASAL BODY ROD PROTEIN FLGB"/>
    <property type="match status" value="1"/>
</dbReference>
<keyword evidence="8" id="KW-0966">Cell projection</keyword>
<name>A0ABV8AZ59_9BACI</name>
<comment type="subunit">
    <text evidence="6">The basal body constitutes a major portion of the flagellar organelle and consists of a number of rings mounted on a central rod.</text>
</comment>
<keyword evidence="4 6" id="KW-0975">Bacterial flagellum</keyword>
<sequence>MKLFSNTFQTLEQGLDYSALKQKTISQNIANVDTPNYKAKDVSFKNAFQQAVQSSMRANRTDPRHYEFTSSSSSNSVIIRKNNSYQHNGNGVDIDHEMSELAENQIYYQALADRLNGKFNSLKTVIGGGR</sequence>
<comment type="subcellular location">
    <subcellularLocation>
        <location evidence="1 6">Bacterial flagellum basal body</location>
    </subcellularLocation>
</comment>
<keyword evidence="9" id="KW-1185">Reference proteome</keyword>
<evidence type="ECO:0000256" key="4">
    <source>
        <dbReference type="ARBA" id="ARBA00023143"/>
    </source>
</evidence>
<dbReference type="EMBL" id="JBHRZT010000020">
    <property type="protein sequence ID" value="MFC3882579.1"/>
    <property type="molecule type" value="Genomic_DNA"/>
</dbReference>
<dbReference type="NCBIfam" id="TIGR01396">
    <property type="entry name" value="FlgB"/>
    <property type="match status" value="1"/>
</dbReference>
<dbReference type="RefSeq" id="WP_377912184.1">
    <property type="nucleotide sequence ID" value="NZ_JBHRZT010000020.1"/>
</dbReference>
<comment type="similarity">
    <text evidence="2 6">Belongs to the flagella basal body rod proteins family.</text>
</comment>
<keyword evidence="8" id="KW-0969">Cilium</keyword>
<dbReference type="InterPro" id="IPR001444">
    <property type="entry name" value="Flag_bb_rod_N"/>
</dbReference>
<evidence type="ECO:0000259" key="7">
    <source>
        <dbReference type="Pfam" id="PF00460"/>
    </source>
</evidence>
<evidence type="ECO:0000256" key="5">
    <source>
        <dbReference type="ARBA" id="ARBA00024934"/>
    </source>
</evidence>
<proteinExistence type="inferred from homology"/>
<comment type="function">
    <text evidence="5 6">Structural component of flagellum, the bacterial motility apparatus. Part of the rod structure of flagellar basal body.</text>
</comment>
<dbReference type="Pfam" id="PF00460">
    <property type="entry name" value="Flg_bb_rod"/>
    <property type="match status" value="1"/>
</dbReference>
<evidence type="ECO:0000256" key="3">
    <source>
        <dbReference type="ARBA" id="ARBA00014376"/>
    </source>
</evidence>
<dbReference type="PANTHER" id="PTHR30435">
    <property type="entry name" value="FLAGELLAR PROTEIN"/>
    <property type="match status" value="1"/>
</dbReference>
<accession>A0ABV8AZ59</accession>
<reference evidence="9" key="1">
    <citation type="journal article" date="2019" name="Int. J. Syst. Evol. Microbiol.">
        <title>The Global Catalogue of Microorganisms (GCM) 10K type strain sequencing project: providing services to taxonomists for standard genome sequencing and annotation.</title>
        <authorList>
            <consortium name="The Broad Institute Genomics Platform"/>
            <consortium name="The Broad Institute Genome Sequencing Center for Infectious Disease"/>
            <person name="Wu L."/>
            <person name="Ma J."/>
        </authorList>
    </citation>
    <scope>NUCLEOTIDE SEQUENCE [LARGE SCALE GENOMIC DNA]</scope>
    <source>
        <strain evidence="9">CCUG 61889</strain>
    </source>
</reference>